<proteinExistence type="predicted"/>
<dbReference type="AlphaFoldDB" id="A0A844Y8R5"/>
<name>A0A844Y8R5_9SPHN</name>
<dbReference type="Proteomes" id="UP000430272">
    <property type="component" value="Unassembled WGS sequence"/>
</dbReference>
<accession>A0A844Y8R5</accession>
<evidence type="ECO:0000313" key="1">
    <source>
        <dbReference type="EMBL" id="MXO55100.1"/>
    </source>
</evidence>
<dbReference type="RefSeq" id="WP_160661970.1">
    <property type="nucleotide sequence ID" value="NZ_BAABDV010000001.1"/>
</dbReference>
<dbReference type="OrthoDB" id="570299at2"/>
<keyword evidence="2" id="KW-1185">Reference proteome</keyword>
<evidence type="ECO:0000313" key="2">
    <source>
        <dbReference type="Proteomes" id="UP000430272"/>
    </source>
</evidence>
<comment type="caution">
    <text evidence="1">The sequence shown here is derived from an EMBL/GenBank/DDBJ whole genome shotgun (WGS) entry which is preliminary data.</text>
</comment>
<reference evidence="1 2" key="1">
    <citation type="submission" date="2019-12" db="EMBL/GenBank/DDBJ databases">
        <title>Genomic-based taxomic classification of the family Erythrobacteraceae.</title>
        <authorList>
            <person name="Xu L."/>
        </authorList>
    </citation>
    <scope>NUCLEOTIDE SEQUENCE [LARGE SCALE GENOMIC DNA]</scope>
    <source>
        <strain evidence="1 2">JCM 17468</strain>
    </source>
</reference>
<dbReference type="EMBL" id="WTYD01000003">
    <property type="protein sequence ID" value="MXO55100.1"/>
    <property type="molecule type" value="Genomic_DNA"/>
</dbReference>
<sequence length="491" mass="55699">MTPIIRGEGLTPSEKRLAQFADRAFLRLWSYPNTFNDRTKTACGGGQEIADLLAVFENHVVLFSDKAISWQEDKPIELAWSRWYRRAIDGAVAQLNGAERWLDLHPDRVFTDKHCTQTLPVPLPAKADRITHLVAVVSGAEEAARRYFPDPRGSLMIIPSLTGAAHVDTGRDGFRPFMIGDVNPDGTFVHVFDPIGLEVVMSELDTVADLTNYLVARAKVLRSGMISFAAGEEHLLAAYMMNGFKDGRPGFVPNKMRKRTRRAQLGIPEGEYEIYVSSQLYAELAALKKTSMLWDEVIELIAEDVLKGTSISILNYEPSIALSEAALRVIAAEPRMNRVSLAHALWGAMERCVGEDMARFVRRTFVTRRFPMQRIGYLFLILPQKRGAGTYEEYRAYRASMLQTYCYSLFREQPKLDTVVGMAFDIYLKDGEIRTRSEDVMAMKKPDWTPMEIETLEANRTLFEMKDPREFEGSAVRHRIRNPFRASLRSP</sequence>
<organism evidence="1 2">
    <name type="scientific">Qipengyuania pelagi</name>
    <dbReference type="NCBI Taxonomy" id="994320"/>
    <lineage>
        <taxon>Bacteria</taxon>
        <taxon>Pseudomonadati</taxon>
        <taxon>Pseudomonadota</taxon>
        <taxon>Alphaproteobacteria</taxon>
        <taxon>Sphingomonadales</taxon>
        <taxon>Erythrobacteraceae</taxon>
        <taxon>Qipengyuania</taxon>
    </lineage>
</organism>
<protein>
    <submittedName>
        <fullName evidence="1">Uncharacterized protein</fullName>
    </submittedName>
</protein>
<gene>
    <name evidence="1" type="ORF">GRI47_13930</name>
</gene>